<dbReference type="CDD" id="cd08192">
    <property type="entry name" value="MAR-like"/>
    <property type="match status" value="1"/>
</dbReference>
<protein>
    <submittedName>
        <fullName evidence="4">Maleylacetate reductase</fullName>
    </submittedName>
</protein>
<dbReference type="GO" id="GO:0004022">
    <property type="term" value="F:alcohol dehydrogenase (NAD+) activity"/>
    <property type="evidence" value="ECO:0007669"/>
    <property type="project" value="TreeGrafter"/>
</dbReference>
<dbReference type="PROSITE" id="PS00060">
    <property type="entry name" value="ADH_IRON_2"/>
    <property type="match status" value="1"/>
</dbReference>
<dbReference type="InterPro" id="IPR056798">
    <property type="entry name" value="ADH_Fe_C"/>
</dbReference>
<feature type="domain" description="Alcohol dehydrogenase iron-type/glycerol dehydrogenase GldA" evidence="2">
    <location>
        <begin position="20"/>
        <end position="170"/>
    </location>
</feature>
<dbReference type="Pfam" id="PF25137">
    <property type="entry name" value="ADH_Fe_C"/>
    <property type="match status" value="1"/>
</dbReference>
<keyword evidence="1" id="KW-0560">Oxidoreductase</keyword>
<sequence>MESTLKPLSGLWKPLAVDAVYYGPDTVDKHLLSVLPTPSSKAYIITGKSLATKTPLIKAVEQRLGTHHAGTFSSLSAHTPIAELNALIDAITAQPDIDTLLSIGGGSPIDATKAAVFRFHEATGRWLTHIAIPTTLSAAECTCGAGYTNEEGVKSRLAHPNISPKTILYDVSFARHTPPRLWKSTAFRALDHAVETMYNPYASETSKVMAIEAARSLFHLLPQYQAGATDDVMARMHLAAYHSLAFLGLNLKGSIGLSHTLGYALGSPYGIPHGITSTLTLGHVVKLKAQGPAAGQIARLARAVGISKGDDKQDAEAFGDAILQLVRTVDLYGTLADYGVGGDQLEIIVRRGTGLELGAEGFAEVEQLVSGLF</sequence>
<dbReference type="Gene3D" id="1.20.1090.10">
    <property type="entry name" value="Dehydroquinate synthase-like - alpha domain"/>
    <property type="match status" value="1"/>
</dbReference>
<dbReference type="Gene3D" id="3.40.50.1970">
    <property type="match status" value="1"/>
</dbReference>
<dbReference type="EMBL" id="ML996689">
    <property type="protein sequence ID" value="KAF2403303.1"/>
    <property type="molecule type" value="Genomic_DNA"/>
</dbReference>
<evidence type="ECO:0000313" key="5">
    <source>
        <dbReference type="Proteomes" id="UP000799640"/>
    </source>
</evidence>
<accession>A0A6G1I4S6</accession>
<reference evidence="4" key="1">
    <citation type="journal article" date="2020" name="Stud. Mycol.">
        <title>101 Dothideomycetes genomes: a test case for predicting lifestyles and emergence of pathogens.</title>
        <authorList>
            <person name="Haridas S."/>
            <person name="Albert R."/>
            <person name="Binder M."/>
            <person name="Bloem J."/>
            <person name="Labutti K."/>
            <person name="Salamov A."/>
            <person name="Andreopoulos B."/>
            <person name="Baker S."/>
            <person name="Barry K."/>
            <person name="Bills G."/>
            <person name="Bluhm B."/>
            <person name="Cannon C."/>
            <person name="Castanera R."/>
            <person name="Culley D."/>
            <person name="Daum C."/>
            <person name="Ezra D."/>
            <person name="Gonzalez J."/>
            <person name="Henrissat B."/>
            <person name="Kuo A."/>
            <person name="Liang C."/>
            <person name="Lipzen A."/>
            <person name="Lutzoni F."/>
            <person name="Magnuson J."/>
            <person name="Mondo S."/>
            <person name="Nolan M."/>
            <person name="Ohm R."/>
            <person name="Pangilinan J."/>
            <person name="Park H.-J."/>
            <person name="Ramirez L."/>
            <person name="Alfaro M."/>
            <person name="Sun H."/>
            <person name="Tritt A."/>
            <person name="Yoshinaga Y."/>
            <person name="Zwiers L.-H."/>
            <person name="Turgeon B."/>
            <person name="Goodwin S."/>
            <person name="Spatafora J."/>
            <person name="Crous P."/>
            <person name="Grigoriev I."/>
        </authorList>
    </citation>
    <scope>NUCLEOTIDE SEQUENCE</scope>
    <source>
        <strain evidence="4">CBS 262.69</strain>
    </source>
</reference>
<dbReference type="PANTHER" id="PTHR11496">
    <property type="entry name" value="ALCOHOL DEHYDROGENASE"/>
    <property type="match status" value="1"/>
</dbReference>
<dbReference type="InterPro" id="IPR001670">
    <property type="entry name" value="ADH_Fe/GldA"/>
</dbReference>
<dbReference type="GO" id="GO:0005739">
    <property type="term" value="C:mitochondrion"/>
    <property type="evidence" value="ECO:0007669"/>
    <property type="project" value="TreeGrafter"/>
</dbReference>
<proteinExistence type="predicted"/>
<dbReference type="PANTHER" id="PTHR11496:SF97">
    <property type="entry name" value="ALCOHOL DEHYDROGENASE IRON-TYPE_GLYCEROL DEHYDROGENASE GLDA DOMAIN-CONTAINING PROTEIN"/>
    <property type="match status" value="1"/>
</dbReference>
<dbReference type="SUPFAM" id="SSF56796">
    <property type="entry name" value="Dehydroquinate synthase-like"/>
    <property type="match status" value="1"/>
</dbReference>
<organism evidence="4 5">
    <name type="scientific">Trichodelitschia bisporula</name>
    <dbReference type="NCBI Taxonomy" id="703511"/>
    <lineage>
        <taxon>Eukaryota</taxon>
        <taxon>Fungi</taxon>
        <taxon>Dikarya</taxon>
        <taxon>Ascomycota</taxon>
        <taxon>Pezizomycotina</taxon>
        <taxon>Dothideomycetes</taxon>
        <taxon>Dothideomycetes incertae sedis</taxon>
        <taxon>Phaeotrichales</taxon>
        <taxon>Phaeotrichaceae</taxon>
        <taxon>Trichodelitschia</taxon>
    </lineage>
</organism>
<dbReference type="Proteomes" id="UP000799640">
    <property type="component" value="Unassembled WGS sequence"/>
</dbReference>
<gene>
    <name evidence="4" type="ORF">EJ06DRAFT_271738</name>
</gene>
<feature type="domain" description="Fe-containing alcohol dehydrogenase-like C-terminal" evidence="3">
    <location>
        <begin position="185"/>
        <end position="353"/>
    </location>
</feature>
<dbReference type="InterPro" id="IPR018211">
    <property type="entry name" value="ADH_Fe_CS"/>
</dbReference>
<dbReference type="Pfam" id="PF00465">
    <property type="entry name" value="Fe-ADH"/>
    <property type="match status" value="1"/>
</dbReference>
<evidence type="ECO:0000313" key="4">
    <source>
        <dbReference type="EMBL" id="KAF2403303.1"/>
    </source>
</evidence>
<evidence type="ECO:0000259" key="2">
    <source>
        <dbReference type="Pfam" id="PF00465"/>
    </source>
</evidence>
<dbReference type="InterPro" id="IPR039697">
    <property type="entry name" value="Alcohol_dehydrogenase_Fe"/>
</dbReference>
<dbReference type="AlphaFoldDB" id="A0A6G1I4S6"/>
<evidence type="ECO:0000259" key="3">
    <source>
        <dbReference type="Pfam" id="PF25137"/>
    </source>
</evidence>
<keyword evidence="5" id="KW-1185">Reference proteome</keyword>
<name>A0A6G1I4S6_9PEZI</name>
<dbReference type="GO" id="GO:0046872">
    <property type="term" value="F:metal ion binding"/>
    <property type="evidence" value="ECO:0007669"/>
    <property type="project" value="InterPro"/>
</dbReference>
<dbReference type="OrthoDB" id="339764at2759"/>
<evidence type="ECO:0000256" key="1">
    <source>
        <dbReference type="ARBA" id="ARBA00023002"/>
    </source>
</evidence>